<dbReference type="Pfam" id="PF00782">
    <property type="entry name" value="DSPc"/>
    <property type="match status" value="1"/>
</dbReference>
<dbReference type="InterPro" id="IPR029021">
    <property type="entry name" value="Prot-tyrosine_phosphatase-like"/>
</dbReference>
<keyword evidence="3" id="KW-0378">Hydrolase</keyword>
<dbReference type="EC" id="3.1.3.48" evidence="2"/>
<feature type="domain" description="Rhodanese" evidence="8">
    <location>
        <begin position="209"/>
        <end position="326"/>
    </location>
</feature>
<evidence type="ECO:0000256" key="2">
    <source>
        <dbReference type="ARBA" id="ARBA00013064"/>
    </source>
</evidence>
<dbReference type="SMART" id="SM00450">
    <property type="entry name" value="RHOD"/>
    <property type="match status" value="1"/>
</dbReference>
<evidence type="ECO:0000259" key="6">
    <source>
        <dbReference type="PROSITE" id="PS50054"/>
    </source>
</evidence>
<feature type="region of interest" description="Disordered" evidence="5">
    <location>
        <begin position="86"/>
        <end position="144"/>
    </location>
</feature>
<dbReference type="PANTHER" id="PTHR10159:SF528">
    <property type="entry name" value="PUCKERED, ISOFORM A"/>
    <property type="match status" value="1"/>
</dbReference>
<dbReference type="Pfam" id="PF00581">
    <property type="entry name" value="Rhodanese"/>
    <property type="match status" value="1"/>
</dbReference>
<keyword evidence="4" id="KW-0904">Protein phosphatase</keyword>
<dbReference type="EMBL" id="HACA01010688">
    <property type="protein sequence ID" value="CDW28049.1"/>
    <property type="molecule type" value="Transcribed_RNA"/>
</dbReference>
<dbReference type="SUPFAM" id="SSF52821">
    <property type="entry name" value="Rhodanese/Cell cycle control phosphatase"/>
    <property type="match status" value="1"/>
</dbReference>
<dbReference type="InterPro" id="IPR016130">
    <property type="entry name" value="Tyr_Pase_AS"/>
</dbReference>
<dbReference type="PROSITE" id="PS50054">
    <property type="entry name" value="TYR_PHOSPHATASE_DUAL"/>
    <property type="match status" value="1"/>
</dbReference>
<evidence type="ECO:0000256" key="3">
    <source>
        <dbReference type="ARBA" id="ARBA00022801"/>
    </source>
</evidence>
<dbReference type="PROSITE" id="PS50056">
    <property type="entry name" value="TYR_PHOSPHATASE_2"/>
    <property type="match status" value="1"/>
</dbReference>
<dbReference type="GO" id="GO:0033550">
    <property type="term" value="F:MAP kinase tyrosine phosphatase activity"/>
    <property type="evidence" value="ECO:0007669"/>
    <property type="project" value="TreeGrafter"/>
</dbReference>
<dbReference type="InterPro" id="IPR008343">
    <property type="entry name" value="MKP"/>
</dbReference>
<dbReference type="InterPro" id="IPR036873">
    <property type="entry name" value="Rhodanese-like_dom_sf"/>
</dbReference>
<name>A0A0K2TPV3_LEPSM</name>
<dbReference type="CDD" id="cd01446">
    <property type="entry name" value="DSP_MapKP"/>
    <property type="match status" value="1"/>
</dbReference>
<feature type="domain" description="Tyrosine-protein phosphatase" evidence="6">
    <location>
        <begin position="356"/>
        <end position="499"/>
    </location>
</feature>
<feature type="compositionally biased region" description="Low complexity" evidence="5">
    <location>
        <begin position="93"/>
        <end position="103"/>
    </location>
</feature>
<dbReference type="PRINTS" id="PR01764">
    <property type="entry name" value="MAPKPHPHTASE"/>
</dbReference>
<feature type="compositionally biased region" description="Low complexity" evidence="5">
    <location>
        <begin position="125"/>
        <end position="143"/>
    </location>
</feature>
<evidence type="ECO:0000256" key="1">
    <source>
        <dbReference type="ARBA" id="ARBA00008601"/>
    </source>
</evidence>
<organism evidence="9">
    <name type="scientific">Lepeophtheirus salmonis</name>
    <name type="common">Salmon louse</name>
    <name type="synonym">Caligus salmonis</name>
    <dbReference type="NCBI Taxonomy" id="72036"/>
    <lineage>
        <taxon>Eukaryota</taxon>
        <taxon>Metazoa</taxon>
        <taxon>Ecdysozoa</taxon>
        <taxon>Arthropoda</taxon>
        <taxon>Crustacea</taxon>
        <taxon>Multicrustacea</taxon>
        <taxon>Hexanauplia</taxon>
        <taxon>Copepoda</taxon>
        <taxon>Siphonostomatoida</taxon>
        <taxon>Caligidae</taxon>
        <taxon>Lepeophtheirus</taxon>
    </lineage>
</organism>
<sequence length="586" mass="64687">MRFTSVRASQRTNLDLILQVLKIIIQFTCSTLNNISSIIVLPMSVKVLPTCEATSGSFRSSKRPFGMLNAGNPSRTRQGLKLSFNRSISDPQSGVGTSSSGGVLHHPHKRFCPPPYPIPEEETPSIDSNDSSSISSSSSSLSSMTCSPTVTPNLLSVPNANIPLILNHKNTSRSLPCSPSTMDSPLQRSLLLSKVKTIEAPELASRITSIHAPLVVDCRSFIAYNVNHIRAAYNVNVCDRFNRKRLQHGKATLGDLAASKAGKEALKKSHWKEIIVYDDSTESLESLPTGHTLLIVLNALVEEEREPVVLVGGFRSFEVANRSYCENHLMDEELSSNSDSSFFQDLPSPAKDIENHPATKVLPHMYLGNMRDASDVSVLHSLGIGYVLNVTSKPPGYTMDPSITYKQLRAADNGFQNLHQFFEEAFEFIDLAKINSSGVLIHCQAGVSRSPTIAVAYLMKYYAMAMAEAYKFVKTRRSIISPNLNFMGQLWEFEQGLISNNKNNLNSPLRRTSSFSDSLSSSEASIEDVEEHNIKNNIQDFNSNCMPNKQGDNSNIILNNNVHISNNINIHHHHQTASEATTLFPH</sequence>
<dbReference type="PROSITE" id="PS50206">
    <property type="entry name" value="RHODANESE_3"/>
    <property type="match status" value="1"/>
</dbReference>
<evidence type="ECO:0000259" key="7">
    <source>
        <dbReference type="PROSITE" id="PS50056"/>
    </source>
</evidence>
<dbReference type="SUPFAM" id="SSF52799">
    <property type="entry name" value="(Phosphotyrosine protein) phosphatases II"/>
    <property type="match status" value="1"/>
</dbReference>
<protein>
    <recommendedName>
        <fullName evidence="2">protein-tyrosine-phosphatase</fullName>
        <ecNumber evidence="2">3.1.3.48</ecNumber>
    </recommendedName>
</protein>
<dbReference type="Gene3D" id="3.90.190.10">
    <property type="entry name" value="Protein tyrosine phosphatase superfamily"/>
    <property type="match status" value="1"/>
</dbReference>
<evidence type="ECO:0000259" key="8">
    <source>
        <dbReference type="PROSITE" id="PS50206"/>
    </source>
</evidence>
<dbReference type="OrthoDB" id="426001at2759"/>
<proteinExistence type="inferred from homology"/>
<dbReference type="SMART" id="SM00195">
    <property type="entry name" value="DSPc"/>
    <property type="match status" value="1"/>
</dbReference>
<dbReference type="GO" id="GO:0017017">
    <property type="term" value="F:MAP kinase tyrosine/serine/threonine phosphatase activity"/>
    <property type="evidence" value="ECO:0007669"/>
    <property type="project" value="InterPro"/>
</dbReference>
<dbReference type="AlphaFoldDB" id="A0A0K2TPV3"/>
<comment type="similarity">
    <text evidence="1">Belongs to the protein-tyrosine phosphatase family. Non-receptor class dual specificity subfamily.</text>
</comment>
<dbReference type="GO" id="GO:0043409">
    <property type="term" value="P:negative regulation of MAPK cascade"/>
    <property type="evidence" value="ECO:0007669"/>
    <property type="project" value="TreeGrafter"/>
</dbReference>
<evidence type="ECO:0000313" key="9">
    <source>
        <dbReference type="EMBL" id="CDW28049.1"/>
    </source>
</evidence>
<dbReference type="GO" id="GO:0008330">
    <property type="term" value="F:protein tyrosine/threonine phosphatase activity"/>
    <property type="evidence" value="ECO:0007669"/>
    <property type="project" value="TreeGrafter"/>
</dbReference>
<dbReference type="FunFam" id="3.90.190.10:FF:000028">
    <property type="entry name" value="Dual specificity phosphatase 10"/>
    <property type="match status" value="1"/>
</dbReference>
<evidence type="ECO:0000256" key="5">
    <source>
        <dbReference type="SAM" id="MobiDB-lite"/>
    </source>
</evidence>
<dbReference type="InterPro" id="IPR000340">
    <property type="entry name" value="Dual-sp_phosphatase_cat-dom"/>
</dbReference>
<dbReference type="InterPro" id="IPR020422">
    <property type="entry name" value="TYR_PHOSPHATASE_DUAL_dom"/>
</dbReference>
<dbReference type="GO" id="GO:0005829">
    <property type="term" value="C:cytosol"/>
    <property type="evidence" value="ECO:0007669"/>
    <property type="project" value="TreeGrafter"/>
</dbReference>
<dbReference type="Gene3D" id="3.40.250.10">
    <property type="entry name" value="Rhodanese-like domain"/>
    <property type="match status" value="1"/>
</dbReference>
<dbReference type="PROSITE" id="PS00383">
    <property type="entry name" value="TYR_PHOSPHATASE_1"/>
    <property type="match status" value="1"/>
</dbReference>
<dbReference type="InterPro" id="IPR000387">
    <property type="entry name" value="Tyr_Pase_dom"/>
</dbReference>
<reference evidence="9" key="1">
    <citation type="submission" date="2014-05" db="EMBL/GenBank/DDBJ databases">
        <authorList>
            <person name="Chronopoulou M."/>
        </authorList>
    </citation>
    <scope>NUCLEOTIDE SEQUENCE</scope>
    <source>
        <tissue evidence="9">Whole organism</tissue>
    </source>
</reference>
<accession>A0A0K2TPV3</accession>
<evidence type="ECO:0000256" key="4">
    <source>
        <dbReference type="ARBA" id="ARBA00022912"/>
    </source>
</evidence>
<dbReference type="PANTHER" id="PTHR10159">
    <property type="entry name" value="DUAL SPECIFICITY PROTEIN PHOSPHATASE"/>
    <property type="match status" value="1"/>
</dbReference>
<feature type="domain" description="Tyrosine specific protein phosphatases" evidence="7">
    <location>
        <begin position="419"/>
        <end position="477"/>
    </location>
</feature>
<dbReference type="InterPro" id="IPR001763">
    <property type="entry name" value="Rhodanese-like_dom"/>
</dbReference>